<keyword evidence="2" id="KW-1185">Reference proteome</keyword>
<accession>A0A232FNJ8</accession>
<protein>
    <submittedName>
        <fullName evidence="1">Uncharacterized protein</fullName>
    </submittedName>
</protein>
<evidence type="ECO:0000313" key="2">
    <source>
        <dbReference type="Proteomes" id="UP000215335"/>
    </source>
</evidence>
<proteinExistence type="predicted"/>
<comment type="caution">
    <text evidence="1">The sequence shown here is derived from an EMBL/GenBank/DDBJ whole genome shotgun (WGS) entry which is preliminary data.</text>
</comment>
<name>A0A232FNJ8_9HYME</name>
<gene>
    <name evidence="1" type="ORF">TSAR_008009</name>
</gene>
<evidence type="ECO:0000313" key="1">
    <source>
        <dbReference type="EMBL" id="OXU32215.1"/>
    </source>
</evidence>
<dbReference type="AlphaFoldDB" id="A0A232FNJ8"/>
<dbReference type="EMBL" id="NNAY01000004">
    <property type="protein sequence ID" value="OXU32215.1"/>
    <property type="molecule type" value="Genomic_DNA"/>
</dbReference>
<sequence length="40" mass="4540">MLPTSYACLSRIASAQENLSFSSPRCLYNERVYPLEGEEN</sequence>
<organism evidence="1 2">
    <name type="scientific">Trichomalopsis sarcophagae</name>
    <dbReference type="NCBI Taxonomy" id="543379"/>
    <lineage>
        <taxon>Eukaryota</taxon>
        <taxon>Metazoa</taxon>
        <taxon>Ecdysozoa</taxon>
        <taxon>Arthropoda</taxon>
        <taxon>Hexapoda</taxon>
        <taxon>Insecta</taxon>
        <taxon>Pterygota</taxon>
        <taxon>Neoptera</taxon>
        <taxon>Endopterygota</taxon>
        <taxon>Hymenoptera</taxon>
        <taxon>Apocrita</taxon>
        <taxon>Proctotrupomorpha</taxon>
        <taxon>Chalcidoidea</taxon>
        <taxon>Pteromalidae</taxon>
        <taxon>Pteromalinae</taxon>
        <taxon>Trichomalopsis</taxon>
    </lineage>
</organism>
<dbReference type="Proteomes" id="UP000215335">
    <property type="component" value="Unassembled WGS sequence"/>
</dbReference>
<reference evidence="1 2" key="1">
    <citation type="journal article" date="2017" name="Curr. Biol.">
        <title>The Evolution of Venom by Co-option of Single-Copy Genes.</title>
        <authorList>
            <person name="Martinson E.O."/>
            <person name="Mrinalini"/>
            <person name="Kelkar Y.D."/>
            <person name="Chang C.H."/>
            <person name="Werren J.H."/>
        </authorList>
    </citation>
    <scope>NUCLEOTIDE SEQUENCE [LARGE SCALE GENOMIC DNA]</scope>
    <source>
        <strain evidence="1 2">Alberta</strain>
        <tissue evidence="1">Whole body</tissue>
    </source>
</reference>